<keyword evidence="1" id="KW-0812">Transmembrane</keyword>
<reference evidence="2 3" key="1">
    <citation type="journal article" date="2019" name="Int. J. Syst. Evol. Microbiol.">
        <title>The Global Catalogue of Microorganisms (GCM) 10K type strain sequencing project: providing services to taxonomists for standard genome sequencing and annotation.</title>
        <authorList>
            <consortium name="The Broad Institute Genomics Platform"/>
            <consortium name="The Broad Institute Genome Sequencing Center for Infectious Disease"/>
            <person name="Wu L."/>
            <person name="Ma J."/>
        </authorList>
    </citation>
    <scope>NUCLEOTIDE SEQUENCE [LARGE SCALE GENOMIC DNA]</scope>
    <source>
        <strain evidence="2 3">YIM 94188</strain>
    </source>
</reference>
<evidence type="ECO:0000313" key="2">
    <source>
        <dbReference type="EMBL" id="MFC6825673.1"/>
    </source>
</evidence>
<feature type="transmembrane region" description="Helical" evidence="1">
    <location>
        <begin position="7"/>
        <end position="23"/>
    </location>
</feature>
<keyword evidence="1" id="KW-1133">Transmembrane helix</keyword>
<accession>A0ABD5U2E2</accession>
<name>A0ABD5U2E2_9EURY</name>
<feature type="transmembrane region" description="Helical" evidence="1">
    <location>
        <begin position="29"/>
        <end position="47"/>
    </location>
</feature>
<organism evidence="2 3">
    <name type="scientific">Halopelagius fulvigenes</name>
    <dbReference type="NCBI Taxonomy" id="1198324"/>
    <lineage>
        <taxon>Archaea</taxon>
        <taxon>Methanobacteriati</taxon>
        <taxon>Methanobacteriota</taxon>
        <taxon>Stenosarchaea group</taxon>
        <taxon>Halobacteria</taxon>
        <taxon>Halobacteriales</taxon>
        <taxon>Haloferacaceae</taxon>
    </lineage>
</organism>
<sequence length="52" mass="5712">MCDEGSLLGALVNWVVILIPVVGHKYLGWPFQSVVLVLLAVVAFQMLRECPS</sequence>
<dbReference type="AlphaFoldDB" id="A0ABD5U2E2"/>
<dbReference type="RefSeq" id="WP_379696122.1">
    <property type="nucleotide sequence ID" value="NZ_JBHSXH010000015.1"/>
</dbReference>
<keyword evidence="1" id="KW-0472">Membrane</keyword>
<gene>
    <name evidence="2" type="ORF">ACFQEV_11825</name>
</gene>
<dbReference type="EMBL" id="JBHSXH010000015">
    <property type="protein sequence ID" value="MFC6825673.1"/>
    <property type="molecule type" value="Genomic_DNA"/>
</dbReference>
<evidence type="ECO:0000256" key="1">
    <source>
        <dbReference type="SAM" id="Phobius"/>
    </source>
</evidence>
<evidence type="ECO:0000313" key="3">
    <source>
        <dbReference type="Proteomes" id="UP001596408"/>
    </source>
</evidence>
<keyword evidence="3" id="KW-1185">Reference proteome</keyword>
<dbReference type="Proteomes" id="UP001596408">
    <property type="component" value="Unassembled WGS sequence"/>
</dbReference>
<proteinExistence type="predicted"/>
<protein>
    <submittedName>
        <fullName evidence="2">Uncharacterized protein</fullName>
    </submittedName>
</protein>
<comment type="caution">
    <text evidence="2">The sequence shown here is derived from an EMBL/GenBank/DDBJ whole genome shotgun (WGS) entry which is preliminary data.</text>
</comment>